<dbReference type="Gene3D" id="1.10.10.10">
    <property type="entry name" value="Winged helix-like DNA-binding domain superfamily/Winged helix DNA-binding domain"/>
    <property type="match status" value="1"/>
</dbReference>
<dbReference type="PANTHER" id="PTHR38600:SF1">
    <property type="entry name" value="TRANSCRIPTIONAL REGULATORY PROTEIN"/>
    <property type="match status" value="1"/>
</dbReference>
<dbReference type="NCBIfam" id="NF033788">
    <property type="entry name" value="HTH_metalloreg"/>
    <property type="match status" value="1"/>
</dbReference>
<accession>A0ABW5XM28</accession>
<evidence type="ECO:0000259" key="1">
    <source>
        <dbReference type="PROSITE" id="PS50987"/>
    </source>
</evidence>
<feature type="domain" description="HTH arsR-type" evidence="1">
    <location>
        <begin position="1"/>
        <end position="88"/>
    </location>
</feature>
<dbReference type="InterPro" id="IPR011991">
    <property type="entry name" value="ArsR-like_HTH"/>
</dbReference>
<dbReference type="SMART" id="SM00418">
    <property type="entry name" value="HTH_ARSR"/>
    <property type="match status" value="1"/>
</dbReference>
<comment type="caution">
    <text evidence="2">The sequence shown here is derived from an EMBL/GenBank/DDBJ whole genome shotgun (WGS) entry which is preliminary data.</text>
</comment>
<dbReference type="PROSITE" id="PS50987">
    <property type="entry name" value="HTH_ARSR_2"/>
    <property type="match status" value="1"/>
</dbReference>
<protein>
    <submittedName>
        <fullName evidence="2">ArsR/SmtB family transcription factor</fullName>
    </submittedName>
</protein>
<proteinExistence type="predicted"/>
<dbReference type="RefSeq" id="WP_377125905.1">
    <property type="nucleotide sequence ID" value="NZ_JBHUHN010000001.1"/>
</dbReference>
<organism evidence="2 3">
    <name type="scientific">Mucilaginibacter antarcticus</name>
    <dbReference type="NCBI Taxonomy" id="1855725"/>
    <lineage>
        <taxon>Bacteria</taxon>
        <taxon>Pseudomonadati</taxon>
        <taxon>Bacteroidota</taxon>
        <taxon>Sphingobacteriia</taxon>
        <taxon>Sphingobacteriales</taxon>
        <taxon>Sphingobacteriaceae</taxon>
        <taxon>Mucilaginibacter</taxon>
    </lineage>
</organism>
<dbReference type="PRINTS" id="PR00778">
    <property type="entry name" value="HTHARSR"/>
</dbReference>
<reference evidence="3" key="1">
    <citation type="journal article" date="2019" name="Int. J. Syst. Evol. Microbiol.">
        <title>The Global Catalogue of Microorganisms (GCM) 10K type strain sequencing project: providing services to taxonomists for standard genome sequencing and annotation.</title>
        <authorList>
            <consortium name="The Broad Institute Genomics Platform"/>
            <consortium name="The Broad Institute Genome Sequencing Center for Infectious Disease"/>
            <person name="Wu L."/>
            <person name="Ma J."/>
        </authorList>
    </citation>
    <scope>NUCLEOTIDE SEQUENCE [LARGE SCALE GENOMIC DNA]</scope>
    <source>
        <strain evidence="3">KCTC 52232</strain>
    </source>
</reference>
<dbReference type="InterPro" id="IPR036388">
    <property type="entry name" value="WH-like_DNA-bd_sf"/>
</dbReference>
<dbReference type="EMBL" id="JBHUON010000008">
    <property type="protein sequence ID" value="MFD2864789.1"/>
    <property type="molecule type" value="Genomic_DNA"/>
</dbReference>
<sequence length="110" mass="12601">MRRDVFQAIADPTRRAIIGMLAHKALNVNDVAGQFAISRPAISKHMKILTECGLVTIKRRGRENYCQADFGKLKEVADWTARYQKFWTEKLDALGAFLDLESEQNDQKEM</sequence>
<name>A0ABW5XM28_9SPHI</name>
<evidence type="ECO:0000313" key="3">
    <source>
        <dbReference type="Proteomes" id="UP001597601"/>
    </source>
</evidence>
<dbReference type="Pfam" id="PF01022">
    <property type="entry name" value="HTH_5"/>
    <property type="match status" value="1"/>
</dbReference>
<dbReference type="SUPFAM" id="SSF46785">
    <property type="entry name" value="Winged helix' DNA-binding domain"/>
    <property type="match status" value="1"/>
</dbReference>
<dbReference type="InterPro" id="IPR001845">
    <property type="entry name" value="HTH_ArsR_DNA-bd_dom"/>
</dbReference>
<keyword evidence="3" id="KW-1185">Reference proteome</keyword>
<evidence type="ECO:0000313" key="2">
    <source>
        <dbReference type="EMBL" id="MFD2864789.1"/>
    </source>
</evidence>
<dbReference type="InterPro" id="IPR036390">
    <property type="entry name" value="WH_DNA-bd_sf"/>
</dbReference>
<dbReference type="CDD" id="cd00090">
    <property type="entry name" value="HTH_ARSR"/>
    <property type="match status" value="1"/>
</dbReference>
<dbReference type="Proteomes" id="UP001597601">
    <property type="component" value="Unassembled WGS sequence"/>
</dbReference>
<dbReference type="PANTHER" id="PTHR38600">
    <property type="entry name" value="TRANSCRIPTIONAL REGULATORY PROTEIN"/>
    <property type="match status" value="1"/>
</dbReference>
<gene>
    <name evidence="2" type="ORF">ACFSYC_08830</name>
</gene>